<feature type="transmembrane region" description="Helical" evidence="9">
    <location>
        <begin position="6"/>
        <end position="23"/>
    </location>
</feature>
<sequence length="286" mass="29499">MTIIWTGLALGSLYAVAALLYNVTIATAGVFSFAAAQYLMVGAFIAFFVQDNGLPILLAVPIGAVVGGVLGWLTELAAIRPLKDRTGWAPLVTTVGAGVVLQGLAFAIWGSEPRPVHAVFHGGSINALGGRLQVTDLAMILLGVVLCFGVHLLHTRSPWGLMGRAMTADAVAAAVRGVNTRRLVSGSFVVAGALGGAVGIFVAPKTGAVFSLGSTLVVYAFAALTAGGFGSYVGCWVGGIVIGLVQAHTERYAGSQYPLLVVFALLLVVLLLKPTGLFGDRRIRLV</sequence>
<comment type="similarity">
    <text evidence="8">Belongs to the binding-protein-dependent transport system permease family. LivHM subfamily.</text>
</comment>
<feature type="transmembrane region" description="Helical" evidence="9">
    <location>
        <begin position="183"/>
        <end position="204"/>
    </location>
</feature>
<dbReference type="RefSeq" id="WP_165818261.1">
    <property type="nucleotide sequence ID" value="NZ_FZMO01000058.1"/>
</dbReference>
<dbReference type="InterPro" id="IPR052157">
    <property type="entry name" value="BCAA_transport_permease"/>
</dbReference>
<evidence type="ECO:0000256" key="8">
    <source>
        <dbReference type="ARBA" id="ARBA00037998"/>
    </source>
</evidence>
<evidence type="ECO:0000256" key="4">
    <source>
        <dbReference type="ARBA" id="ARBA00022692"/>
    </source>
</evidence>
<name>A0A2I2KM19_9ACTN</name>
<accession>A0A2I2KM19</accession>
<feature type="transmembrane region" description="Helical" evidence="9">
    <location>
        <begin position="56"/>
        <end position="76"/>
    </location>
</feature>
<dbReference type="GO" id="GO:0005886">
    <property type="term" value="C:plasma membrane"/>
    <property type="evidence" value="ECO:0007669"/>
    <property type="project" value="UniProtKB-SubCell"/>
</dbReference>
<keyword evidence="6 9" id="KW-1133">Transmembrane helix</keyword>
<keyword evidence="2" id="KW-0813">Transport</keyword>
<keyword evidence="5" id="KW-0029">Amino-acid transport</keyword>
<organism evidence="10 11">
    <name type="scientific">Frankia canadensis</name>
    <dbReference type="NCBI Taxonomy" id="1836972"/>
    <lineage>
        <taxon>Bacteria</taxon>
        <taxon>Bacillati</taxon>
        <taxon>Actinomycetota</taxon>
        <taxon>Actinomycetes</taxon>
        <taxon>Frankiales</taxon>
        <taxon>Frankiaceae</taxon>
        <taxon>Frankia</taxon>
    </lineage>
</organism>
<dbReference type="EMBL" id="FZMO01000058">
    <property type="protein sequence ID" value="SNQ46710.1"/>
    <property type="molecule type" value="Genomic_DNA"/>
</dbReference>
<feature type="transmembrane region" description="Helical" evidence="9">
    <location>
        <begin position="88"/>
        <end position="109"/>
    </location>
</feature>
<evidence type="ECO:0000256" key="9">
    <source>
        <dbReference type="SAM" id="Phobius"/>
    </source>
</evidence>
<evidence type="ECO:0000256" key="6">
    <source>
        <dbReference type="ARBA" id="ARBA00022989"/>
    </source>
</evidence>
<reference evidence="10 11" key="1">
    <citation type="submission" date="2017-06" db="EMBL/GenBank/DDBJ databases">
        <authorList>
            <person name="Kim H.J."/>
            <person name="Triplett B.A."/>
        </authorList>
    </citation>
    <scope>NUCLEOTIDE SEQUENCE [LARGE SCALE GENOMIC DNA]</scope>
    <source>
        <strain evidence="10">FRACA_ARgP5</strain>
    </source>
</reference>
<protein>
    <submittedName>
        <fullName evidence="10">Putative branched-chain amino acid ABC transporter integral membrane subunit</fullName>
    </submittedName>
</protein>
<feature type="transmembrane region" description="Helical" evidence="9">
    <location>
        <begin position="216"/>
        <end position="245"/>
    </location>
</feature>
<comment type="subcellular location">
    <subcellularLocation>
        <location evidence="1">Cell membrane</location>
        <topology evidence="1">Multi-pass membrane protein</topology>
    </subcellularLocation>
</comment>
<dbReference type="CDD" id="cd06582">
    <property type="entry name" value="TM_PBP1_LivH_like"/>
    <property type="match status" value="1"/>
</dbReference>
<evidence type="ECO:0000256" key="7">
    <source>
        <dbReference type="ARBA" id="ARBA00023136"/>
    </source>
</evidence>
<evidence type="ECO:0000256" key="1">
    <source>
        <dbReference type="ARBA" id="ARBA00004651"/>
    </source>
</evidence>
<dbReference type="AlphaFoldDB" id="A0A2I2KM19"/>
<dbReference type="GO" id="GO:0022857">
    <property type="term" value="F:transmembrane transporter activity"/>
    <property type="evidence" value="ECO:0007669"/>
    <property type="project" value="InterPro"/>
</dbReference>
<keyword evidence="11" id="KW-1185">Reference proteome</keyword>
<keyword evidence="7 9" id="KW-0472">Membrane</keyword>
<evidence type="ECO:0000256" key="5">
    <source>
        <dbReference type="ARBA" id="ARBA00022970"/>
    </source>
</evidence>
<evidence type="ECO:0000313" key="10">
    <source>
        <dbReference type="EMBL" id="SNQ46710.1"/>
    </source>
</evidence>
<proteinExistence type="inferred from homology"/>
<feature type="transmembrane region" description="Helical" evidence="9">
    <location>
        <begin position="257"/>
        <end position="278"/>
    </location>
</feature>
<dbReference type="PANTHER" id="PTHR11795">
    <property type="entry name" value="BRANCHED-CHAIN AMINO ACID TRANSPORT SYSTEM PERMEASE PROTEIN LIVH"/>
    <property type="match status" value="1"/>
</dbReference>
<keyword evidence="4 9" id="KW-0812">Transmembrane</keyword>
<dbReference type="InterPro" id="IPR001851">
    <property type="entry name" value="ABC_transp_permease"/>
</dbReference>
<feature type="transmembrane region" description="Helical" evidence="9">
    <location>
        <begin position="137"/>
        <end position="154"/>
    </location>
</feature>
<keyword evidence="3" id="KW-1003">Cell membrane</keyword>
<evidence type="ECO:0000256" key="3">
    <source>
        <dbReference type="ARBA" id="ARBA00022475"/>
    </source>
</evidence>
<dbReference type="PANTHER" id="PTHR11795:SF445">
    <property type="entry name" value="AMINO ACID ABC TRANSPORTER PERMEASE PROTEIN"/>
    <property type="match status" value="1"/>
</dbReference>
<evidence type="ECO:0000313" key="11">
    <source>
        <dbReference type="Proteomes" id="UP000234331"/>
    </source>
</evidence>
<dbReference type="Proteomes" id="UP000234331">
    <property type="component" value="Unassembled WGS sequence"/>
</dbReference>
<dbReference type="Pfam" id="PF02653">
    <property type="entry name" value="BPD_transp_2"/>
    <property type="match status" value="1"/>
</dbReference>
<evidence type="ECO:0000256" key="2">
    <source>
        <dbReference type="ARBA" id="ARBA00022448"/>
    </source>
</evidence>
<feature type="transmembrane region" description="Helical" evidence="9">
    <location>
        <begin position="30"/>
        <end position="50"/>
    </location>
</feature>
<dbReference type="GO" id="GO:0006865">
    <property type="term" value="P:amino acid transport"/>
    <property type="evidence" value="ECO:0007669"/>
    <property type="project" value="UniProtKB-KW"/>
</dbReference>
<gene>
    <name evidence="10" type="ORF">FRACA_1500020</name>
</gene>